<keyword evidence="1" id="KW-0472">Membrane</keyword>
<keyword evidence="1" id="KW-1133">Transmembrane helix</keyword>
<dbReference type="EMBL" id="QEOP01000002">
    <property type="protein sequence ID" value="PVZ94806.1"/>
    <property type="molecule type" value="Genomic_DNA"/>
</dbReference>
<dbReference type="Proteomes" id="UP000244893">
    <property type="component" value="Unassembled WGS sequence"/>
</dbReference>
<comment type="caution">
    <text evidence="2">The sequence shown here is derived from an EMBL/GenBank/DDBJ whole genome shotgun (WGS) entry which is preliminary data.</text>
</comment>
<feature type="transmembrane region" description="Helical" evidence="1">
    <location>
        <begin position="59"/>
        <end position="82"/>
    </location>
</feature>
<dbReference type="AlphaFoldDB" id="A0A2V1HQB6"/>
<name>A0A2V1HQB6_9MICO</name>
<sequence>MRVGRQRLQPTSWREPLASVIGMQTPRWLHWLSVLSIVVGVGSGVFGGVLLALADGETWRIALGALLLVGAVAMVVGGAILLRESKRLSYR</sequence>
<keyword evidence="3" id="KW-1185">Reference proteome</keyword>
<gene>
    <name evidence="2" type="ORF">DDQ50_14120</name>
</gene>
<accession>A0A2V1HQB6</accession>
<evidence type="ECO:0000313" key="3">
    <source>
        <dbReference type="Proteomes" id="UP000244893"/>
    </source>
</evidence>
<evidence type="ECO:0000313" key="2">
    <source>
        <dbReference type="EMBL" id="PVZ94806.1"/>
    </source>
</evidence>
<feature type="transmembrane region" description="Helical" evidence="1">
    <location>
        <begin position="28"/>
        <end position="53"/>
    </location>
</feature>
<reference evidence="2 3" key="1">
    <citation type="submission" date="2018-05" db="EMBL/GenBank/DDBJ databases">
        <title>Amnibacterium sp. M8JJ-5, whole genome shotgun sequence.</title>
        <authorList>
            <person name="Tuo L."/>
        </authorList>
    </citation>
    <scope>NUCLEOTIDE SEQUENCE [LARGE SCALE GENOMIC DNA]</scope>
    <source>
        <strain evidence="2 3">M8JJ-5</strain>
    </source>
</reference>
<keyword evidence="1" id="KW-0812">Transmembrane</keyword>
<organism evidence="2 3">
    <name type="scientific">Amnibacterium flavum</name>
    <dbReference type="NCBI Taxonomy" id="2173173"/>
    <lineage>
        <taxon>Bacteria</taxon>
        <taxon>Bacillati</taxon>
        <taxon>Actinomycetota</taxon>
        <taxon>Actinomycetes</taxon>
        <taxon>Micrococcales</taxon>
        <taxon>Microbacteriaceae</taxon>
        <taxon>Amnibacterium</taxon>
    </lineage>
</organism>
<evidence type="ECO:0000256" key="1">
    <source>
        <dbReference type="SAM" id="Phobius"/>
    </source>
</evidence>
<proteinExistence type="predicted"/>
<protein>
    <submittedName>
        <fullName evidence="2">Uncharacterized protein</fullName>
    </submittedName>
</protein>